<sequence>MVPRGSSGEKQGDEAARELSTDAGKKFSNWSYGEAASVLFSCETEKLDCGAPSCQVSCLVAKGHNTGTPSINFTPEDKTRDALKALPMAISEVKPPSPPIWDIPKLLTNGSEYLVAQNCGSLL</sequence>
<dbReference type="Proteomes" id="UP000322234">
    <property type="component" value="Unassembled WGS sequence"/>
</dbReference>
<reference evidence="2" key="1">
    <citation type="submission" date="2019-10" db="EMBL/GenBank/DDBJ databases">
        <title>The sequence and de novo assembly of the wild yak genome.</title>
        <authorList>
            <person name="Liu Y."/>
        </authorList>
    </citation>
    <scope>NUCLEOTIDE SEQUENCE [LARGE SCALE GENOMIC DNA]</scope>
    <source>
        <strain evidence="2">WY2019</strain>
    </source>
</reference>
<evidence type="ECO:0000313" key="3">
    <source>
        <dbReference type="Proteomes" id="UP000322234"/>
    </source>
</evidence>
<dbReference type="AlphaFoldDB" id="A0A6B0S0V4"/>
<comment type="caution">
    <text evidence="2">The sequence shown here is derived from an EMBL/GenBank/DDBJ whole genome shotgun (WGS) entry which is preliminary data.</text>
</comment>
<gene>
    <name evidence="2" type="ORF">E5288_WYG015584</name>
</gene>
<keyword evidence="3" id="KW-1185">Reference proteome</keyword>
<name>A0A6B0S0V4_9CETA</name>
<feature type="compositionally biased region" description="Basic and acidic residues" evidence="1">
    <location>
        <begin position="10"/>
        <end position="20"/>
    </location>
</feature>
<evidence type="ECO:0000313" key="2">
    <source>
        <dbReference type="EMBL" id="MXQ96088.1"/>
    </source>
</evidence>
<protein>
    <submittedName>
        <fullName evidence="2">Uncharacterized protein</fullName>
    </submittedName>
</protein>
<accession>A0A6B0S0V4</accession>
<evidence type="ECO:0000256" key="1">
    <source>
        <dbReference type="SAM" id="MobiDB-lite"/>
    </source>
</evidence>
<proteinExistence type="predicted"/>
<feature type="region of interest" description="Disordered" evidence="1">
    <location>
        <begin position="1"/>
        <end position="20"/>
    </location>
</feature>
<dbReference type="EMBL" id="VBQZ03000153">
    <property type="protein sequence ID" value="MXQ96088.1"/>
    <property type="molecule type" value="Genomic_DNA"/>
</dbReference>
<organism evidence="2 3">
    <name type="scientific">Bos mutus</name>
    <name type="common">wild yak</name>
    <dbReference type="NCBI Taxonomy" id="72004"/>
    <lineage>
        <taxon>Eukaryota</taxon>
        <taxon>Metazoa</taxon>
        <taxon>Chordata</taxon>
        <taxon>Craniata</taxon>
        <taxon>Vertebrata</taxon>
        <taxon>Euteleostomi</taxon>
        <taxon>Mammalia</taxon>
        <taxon>Eutheria</taxon>
        <taxon>Laurasiatheria</taxon>
        <taxon>Artiodactyla</taxon>
        <taxon>Ruminantia</taxon>
        <taxon>Pecora</taxon>
        <taxon>Bovidae</taxon>
        <taxon>Bovinae</taxon>
        <taxon>Bos</taxon>
    </lineage>
</organism>